<reference evidence="3" key="1">
    <citation type="submission" date="2015-09" db="EMBL/GenBank/DDBJ databases">
        <authorList>
            <consortium name="Pathogen Informatics"/>
        </authorList>
    </citation>
    <scope>NUCLEOTIDE SEQUENCE [LARGE SCALE GENOMIC DNA]</scope>
    <source>
        <strain evidence="3">Lake Konstanz</strain>
    </source>
</reference>
<dbReference type="EMBL" id="CYKH01001467">
    <property type="protein sequence ID" value="CUG87207.1"/>
    <property type="molecule type" value="Genomic_DNA"/>
</dbReference>
<proteinExistence type="predicted"/>
<dbReference type="VEuPathDB" id="TriTrypDB:BSAL_09165"/>
<evidence type="ECO:0000313" key="2">
    <source>
        <dbReference type="EMBL" id="CUG87207.1"/>
    </source>
</evidence>
<gene>
    <name evidence="2" type="ORF">BSAL_09165</name>
</gene>
<feature type="region of interest" description="Disordered" evidence="1">
    <location>
        <begin position="135"/>
        <end position="154"/>
    </location>
</feature>
<keyword evidence="3" id="KW-1185">Reference proteome</keyword>
<dbReference type="AlphaFoldDB" id="A0A0S4J9P2"/>
<feature type="compositionally biased region" description="Basic and acidic residues" evidence="1">
    <location>
        <begin position="135"/>
        <end position="144"/>
    </location>
</feature>
<sequence>MLFSHAAAPQETNTTVHWAPNRRIAFLKVTTTTTSGASTTAFATPHRSYPYSLRFEKLLLQHSILSLSPTLPILQRMWHVNHAEMIVTTWGSAFASVVNLLFERRHTRLHVSNANTTSHHRPQLDDEQQHLDLNRMGDDREGNKRGIPSQQPEESGNALRILVLVHPEYCHEAYRQFKTTKGFLCGVKRLPKSRRSKIVKKIVHGRVALRDGTLNDYYGGFHFCVMYVLTHSLRFVTHRELDFHCATLTAP</sequence>
<name>A0A0S4J9P2_BODSA</name>
<dbReference type="Proteomes" id="UP000051952">
    <property type="component" value="Unassembled WGS sequence"/>
</dbReference>
<protein>
    <submittedName>
        <fullName evidence="2">Uncharacterized protein</fullName>
    </submittedName>
</protein>
<organism evidence="2 3">
    <name type="scientific">Bodo saltans</name>
    <name type="common">Flagellated protozoan</name>
    <dbReference type="NCBI Taxonomy" id="75058"/>
    <lineage>
        <taxon>Eukaryota</taxon>
        <taxon>Discoba</taxon>
        <taxon>Euglenozoa</taxon>
        <taxon>Kinetoplastea</taxon>
        <taxon>Metakinetoplastina</taxon>
        <taxon>Eubodonida</taxon>
        <taxon>Bodonidae</taxon>
        <taxon>Bodo</taxon>
    </lineage>
</organism>
<accession>A0A0S4J9P2</accession>
<evidence type="ECO:0000256" key="1">
    <source>
        <dbReference type="SAM" id="MobiDB-lite"/>
    </source>
</evidence>
<evidence type="ECO:0000313" key="3">
    <source>
        <dbReference type="Proteomes" id="UP000051952"/>
    </source>
</evidence>